<keyword evidence="5" id="KW-0862">Zinc</keyword>
<comment type="similarity">
    <text evidence="1">Belongs to the peptidase M20A family.</text>
</comment>
<evidence type="ECO:0000256" key="4">
    <source>
        <dbReference type="ARBA" id="ARBA00022801"/>
    </source>
</evidence>
<accession>A0A5K1JS93</accession>
<proteinExistence type="inferred from homology"/>
<dbReference type="EMBL" id="LR724152">
    <property type="protein sequence ID" value="VWO94689.1"/>
    <property type="molecule type" value="Genomic_DNA"/>
</dbReference>
<dbReference type="SUPFAM" id="SSF53187">
    <property type="entry name" value="Zn-dependent exopeptidases"/>
    <property type="match status" value="1"/>
</dbReference>
<dbReference type="GO" id="GO:0051603">
    <property type="term" value="P:proteolysis involved in protein catabolic process"/>
    <property type="evidence" value="ECO:0007669"/>
    <property type="project" value="TreeGrafter"/>
</dbReference>
<dbReference type="PANTHER" id="PTHR45962:SF1">
    <property type="entry name" value="N-FATTY-ACYL-AMINO ACID SYNTHASE_HYDROLASE PM20D1"/>
    <property type="match status" value="1"/>
</dbReference>
<dbReference type="PANTHER" id="PTHR45962">
    <property type="entry name" value="N-FATTY-ACYL-AMINO ACID SYNTHASE/HYDROLASE PM20D1"/>
    <property type="match status" value="1"/>
</dbReference>
<evidence type="ECO:0000256" key="1">
    <source>
        <dbReference type="ARBA" id="ARBA00006247"/>
    </source>
</evidence>
<protein>
    <submittedName>
        <fullName evidence="6">N/A</fullName>
    </submittedName>
</protein>
<keyword evidence="2" id="KW-0645">Protease</keyword>
<keyword evidence="3" id="KW-0479">Metal-binding</keyword>
<reference evidence="6" key="1">
    <citation type="submission" date="2019-10" db="EMBL/GenBank/DDBJ databases">
        <authorList>
            <person name="Nor Muhammad N."/>
        </authorList>
    </citation>
    <scope>NUCLEOTIDE SEQUENCE</scope>
</reference>
<name>A0A5K1JS93_9APHY</name>
<organism evidence="6">
    <name type="scientific">Ganoderma boninense</name>
    <dbReference type="NCBI Taxonomy" id="34458"/>
    <lineage>
        <taxon>Eukaryota</taxon>
        <taxon>Fungi</taxon>
        <taxon>Dikarya</taxon>
        <taxon>Basidiomycota</taxon>
        <taxon>Agaricomycotina</taxon>
        <taxon>Agaricomycetes</taxon>
        <taxon>Polyporales</taxon>
        <taxon>Polyporaceae</taxon>
        <taxon>Ganoderma</taxon>
    </lineage>
</organism>
<sequence>MVNHRIAQHERVADVQVHFAGVILPVARRFNLSVDAFGEHLNVDGGGGGHVRLADAFGTALEPSPVTPTGKEDPFQVLAGTIKATLESAEGFNASGAVVAPQLILGNTDTRYYWNLTKNIFRYRHLGDDDKFNGAHTVNEAIRAEGWIETIRFLTKFILNCDEHL</sequence>
<dbReference type="InterPro" id="IPR047177">
    <property type="entry name" value="Pept_M20A"/>
</dbReference>
<gene>
    <name evidence="6" type="primary">I1R980</name>
</gene>
<dbReference type="AlphaFoldDB" id="A0A5K1JS93"/>
<evidence type="ECO:0000256" key="5">
    <source>
        <dbReference type="ARBA" id="ARBA00022833"/>
    </source>
</evidence>
<evidence type="ECO:0000256" key="3">
    <source>
        <dbReference type="ARBA" id="ARBA00022723"/>
    </source>
</evidence>
<evidence type="ECO:0000256" key="2">
    <source>
        <dbReference type="ARBA" id="ARBA00022670"/>
    </source>
</evidence>
<evidence type="ECO:0000313" key="6">
    <source>
        <dbReference type="EMBL" id="VWO94689.1"/>
    </source>
</evidence>
<dbReference type="GO" id="GO:0000328">
    <property type="term" value="C:fungal-type vacuole lumen"/>
    <property type="evidence" value="ECO:0007669"/>
    <property type="project" value="TreeGrafter"/>
</dbReference>
<dbReference type="GO" id="GO:0004180">
    <property type="term" value="F:carboxypeptidase activity"/>
    <property type="evidence" value="ECO:0007669"/>
    <property type="project" value="TreeGrafter"/>
</dbReference>
<dbReference type="Gene3D" id="1.10.150.900">
    <property type="match status" value="1"/>
</dbReference>
<dbReference type="GO" id="GO:0046872">
    <property type="term" value="F:metal ion binding"/>
    <property type="evidence" value="ECO:0007669"/>
    <property type="project" value="UniProtKB-KW"/>
</dbReference>
<keyword evidence="4" id="KW-0378">Hydrolase</keyword>